<evidence type="ECO:0000256" key="1">
    <source>
        <dbReference type="SAM" id="Phobius"/>
    </source>
</evidence>
<comment type="caution">
    <text evidence="2">The sequence shown here is derived from an EMBL/GenBank/DDBJ whole genome shotgun (WGS) entry which is preliminary data.</text>
</comment>
<dbReference type="AlphaFoldDB" id="X0ZY75"/>
<protein>
    <submittedName>
        <fullName evidence="2">Uncharacterized protein</fullName>
    </submittedName>
</protein>
<gene>
    <name evidence="2" type="ORF">S01H1_79595</name>
</gene>
<organism evidence="2">
    <name type="scientific">marine sediment metagenome</name>
    <dbReference type="NCBI Taxonomy" id="412755"/>
    <lineage>
        <taxon>unclassified sequences</taxon>
        <taxon>metagenomes</taxon>
        <taxon>ecological metagenomes</taxon>
    </lineage>
</organism>
<name>X0ZY75_9ZZZZ</name>
<keyword evidence="1" id="KW-0472">Membrane</keyword>
<feature type="transmembrane region" description="Helical" evidence="1">
    <location>
        <begin position="15"/>
        <end position="33"/>
    </location>
</feature>
<reference evidence="2" key="1">
    <citation type="journal article" date="2014" name="Front. Microbiol.">
        <title>High frequency of phylogenetically diverse reductive dehalogenase-homologous genes in deep subseafloor sedimentary metagenomes.</title>
        <authorList>
            <person name="Kawai M."/>
            <person name="Futagami T."/>
            <person name="Toyoda A."/>
            <person name="Takaki Y."/>
            <person name="Nishi S."/>
            <person name="Hori S."/>
            <person name="Arai W."/>
            <person name="Tsubouchi T."/>
            <person name="Morono Y."/>
            <person name="Uchiyama I."/>
            <person name="Ito T."/>
            <person name="Fujiyama A."/>
            <person name="Inagaki F."/>
            <person name="Takami H."/>
        </authorList>
    </citation>
    <scope>NUCLEOTIDE SEQUENCE</scope>
    <source>
        <strain evidence="2">Expedition CK06-06</strain>
    </source>
</reference>
<sequence length="40" mass="4515">MDAILDLRNSKQGRIILSILWGFSLAAIFKFTCEGRDCIV</sequence>
<accession>X0ZY75</accession>
<evidence type="ECO:0000313" key="2">
    <source>
        <dbReference type="EMBL" id="GAG52961.1"/>
    </source>
</evidence>
<keyword evidence="1" id="KW-1133">Transmembrane helix</keyword>
<dbReference type="EMBL" id="BARS01053673">
    <property type="protein sequence ID" value="GAG52961.1"/>
    <property type="molecule type" value="Genomic_DNA"/>
</dbReference>
<keyword evidence="1" id="KW-0812">Transmembrane</keyword>
<feature type="non-terminal residue" evidence="2">
    <location>
        <position position="40"/>
    </location>
</feature>
<proteinExistence type="predicted"/>